<dbReference type="Pfam" id="PF19278">
    <property type="entry name" value="Hydant_A_C"/>
    <property type="match status" value="1"/>
</dbReference>
<feature type="domain" description="Hydantoinase/oxoprolinase N-terminal" evidence="2">
    <location>
        <begin position="7"/>
        <end position="182"/>
    </location>
</feature>
<dbReference type="PANTHER" id="PTHR11365:SF23">
    <property type="entry name" value="HYPOTHETICAL 5-OXOPROLINASE (EUROFUNG)-RELATED"/>
    <property type="match status" value="1"/>
</dbReference>
<dbReference type="Pfam" id="PF01968">
    <property type="entry name" value="Hydantoinase_A"/>
    <property type="match status" value="1"/>
</dbReference>
<proteinExistence type="predicted"/>
<dbReference type="InterPro" id="IPR008040">
    <property type="entry name" value="Hydant_A_N"/>
</dbReference>
<name>A0A7C1FTU0_9CHLR</name>
<feature type="domain" description="Acetophenone carboxylase-like C-terminal" evidence="3">
    <location>
        <begin position="548"/>
        <end position="686"/>
    </location>
</feature>
<evidence type="ECO:0000259" key="2">
    <source>
        <dbReference type="Pfam" id="PF05378"/>
    </source>
</evidence>
<dbReference type="PANTHER" id="PTHR11365">
    <property type="entry name" value="5-OXOPROLINASE RELATED"/>
    <property type="match status" value="1"/>
</dbReference>
<dbReference type="InterPro" id="IPR045079">
    <property type="entry name" value="Oxoprolinase-like"/>
</dbReference>
<organism evidence="4">
    <name type="scientific">Caldilinea aerophila</name>
    <dbReference type="NCBI Taxonomy" id="133453"/>
    <lineage>
        <taxon>Bacteria</taxon>
        <taxon>Bacillati</taxon>
        <taxon>Chloroflexota</taxon>
        <taxon>Caldilineae</taxon>
        <taxon>Caldilineales</taxon>
        <taxon>Caldilineaceae</taxon>
        <taxon>Caldilinea</taxon>
    </lineage>
</organism>
<dbReference type="InterPro" id="IPR002821">
    <property type="entry name" value="Hydantoinase_A"/>
</dbReference>
<dbReference type="GO" id="GO:0006749">
    <property type="term" value="P:glutathione metabolic process"/>
    <property type="evidence" value="ECO:0007669"/>
    <property type="project" value="TreeGrafter"/>
</dbReference>
<dbReference type="Pfam" id="PF05378">
    <property type="entry name" value="Hydant_A_N"/>
    <property type="match status" value="1"/>
</dbReference>
<sequence>MSNLTFIGVDVGGTFTDFVVWRNGSLAVHKTPTTPEDQSLAIVQGLQELGVLKSSGATENQLAIVHGMTVATNALLERRGARTALLTTAGFADVLVIGRQDRPHLYRLHQRRAPALVHEGHRIEITERVDHTGAVLTPLDEATLPDVVHFLRKEQIESLAIVFLFSFRNPSHEQRAAQLIRAQWPDLPISLSSEILPEYREFERTATTVINAYVQPLVARYLQQLARRLDAQGNGVPSSIHIMQSNGGVIALDQAAQQAARVVLSGPAGGVVGAFAVAEQALCALPDALPFSLPGQKEVTNLITFDMGGTSTDVSLCPGHILTTAESTIAELPLRLPIIDIHTVGAGGGSIAFVDVGGALQVGPHSAGAVPGPACYGRGGDLPTVTDANLVLGRLDAEGFLGGEGDVKLDGTAARRALQRLGAALRLSVEEAALGVVRVANATMERALRRVSVERGYDPRNFLLLPFGGAGPLHACELAESLGVSIILCPPHPGVLSAYGMLMADITSETSQALLLDADTLSADLTPLHHALAAMRSRVTAILPQGRRTEARFSATLDMRYKGQSYELMIALSLPLTVETFATAIETFHAMHAQRYGYSMPEERVEVVTVRLHANLDNAKPAPEAKPIERWSEADEAVVWIKPVWFDASGPTPTPFYRRERLRPGHRFHGPAVVLQYDATTLLTPAWSAFVDGLDNLWLWRSDRLS</sequence>
<comment type="caution">
    <text evidence="4">The sequence shown here is derived from an EMBL/GenBank/DDBJ whole genome shotgun (WGS) entry which is preliminary data.</text>
</comment>
<evidence type="ECO:0000259" key="3">
    <source>
        <dbReference type="Pfam" id="PF19278"/>
    </source>
</evidence>
<dbReference type="GO" id="GO:0017168">
    <property type="term" value="F:5-oxoprolinase (ATP-hydrolyzing) activity"/>
    <property type="evidence" value="ECO:0007669"/>
    <property type="project" value="TreeGrafter"/>
</dbReference>
<reference evidence="4" key="1">
    <citation type="journal article" date="2020" name="mSystems">
        <title>Genome- and Community-Level Interaction Insights into Carbon Utilization and Element Cycling Functions of Hydrothermarchaeota in Hydrothermal Sediment.</title>
        <authorList>
            <person name="Zhou Z."/>
            <person name="Liu Y."/>
            <person name="Xu W."/>
            <person name="Pan J."/>
            <person name="Luo Z.H."/>
            <person name="Li M."/>
        </authorList>
    </citation>
    <scope>NUCLEOTIDE SEQUENCE [LARGE SCALE GENOMIC DNA]</scope>
    <source>
        <strain evidence="4">SpSt-289</strain>
    </source>
</reference>
<dbReference type="GO" id="GO:0005829">
    <property type="term" value="C:cytosol"/>
    <property type="evidence" value="ECO:0007669"/>
    <property type="project" value="TreeGrafter"/>
</dbReference>
<evidence type="ECO:0000259" key="1">
    <source>
        <dbReference type="Pfam" id="PF01968"/>
    </source>
</evidence>
<feature type="domain" description="Hydantoinase A/oxoprolinase" evidence="1">
    <location>
        <begin position="204"/>
        <end position="509"/>
    </location>
</feature>
<dbReference type="AlphaFoldDB" id="A0A7C1FTU0"/>
<evidence type="ECO:0000313" key="4">
    <source>
        <dbReference type="EMBL" id="HDX32215.1"/>
    </source>
</evidence>
<protein>
    <submittedName>
        <fullName evidence="4">Hydantoinase/oxoprolinase family protein</fullName>
    </submittedName>
</protein>
<gene>
    <name evidence="4" type="ORF">ENQ20_12135</name>
</gene>
<accession>A0A7C1FTU0</accession>
<dbReference type="InterPro" id="IPR049517">
    <property type="entry name" value="ACX-like_C"/>
</dbReference>
<dbReference type="EMBL" id="DSMG01000120">
    <property type="protein sequence ID" value="HDX32215.1"/>
    <property type="molecule type" value="Genomic_DNA"/>
</dbReference>